<reference evidence="2 3" key="1">
    <citation type="submission" date="2021-12" db="EMBL/GenBank/DDBJ databases">
        <title>Discovery of the Pendulisporaceae a myxobacterial family with distinct sporulation behavior and unique specialized metabolism.</title>
        <authorList>
            <person name="Garcia R."/>
            <person name="Popoff A."/>
            <person name="Bader C.D."/>
            <person name="Loehr J."/>
            <person name="Walesch S."/>
            <person name="Walt C."/>
            <person name="Boldt J."/>
            <person name="Bunk B."/>
            <person name="Haeckl F.J.F.P.J."/>
            <person name="Gunesch A.P."/>
            <person name="Birkelbach J."/>
            <person name="Nuebel U."/>
            <person name="Pietschmann T."/>
            <person name="Bach T."/>
            <person name="Mueller R."/>
        </authorList>
    </citation>
    <scope>NUCLEOTIDE SEQUENCE [LARGE SCALE GENOMIC DNA]</scope>
    <source>
        <strain evidence="2 3">MSr12523</strain>
    </source>
</reference>
<dbReference type="InterPro" id="IPR010036">
    <property type="entry name" value="MDP_1_eu_arc"/>
</dbReference>
<dbReference type="InterPro" id="IPR016181">
    <property type="entry name" value="Acyl_CoA_acyltransferase"/>
</dbReference>
<dbReference type="PANTHER" id="PTHR17901">
    <property type="entry name" value="MAGNESIUM-DEPENDENT PHOSPHATASE 1 MDP1"/>
    <property type="match status" value="1"/>
</dbReference>
<evidence type="ECO:0000256" key="1">
    <source>
        <dbReference type="SAM" id="MobiDB-lite"/>
    </source>
</evidence>
<keyword evidence="3" id="KW-1185">Reference proteome</keyword>
<dbReference type="PANTHER" id="PTHR17901:SF14">
    <property type="entry name" value="MAGNESIUM-DEPENDENT PHOSPHATASE 1"/>
    <property type="match status" value="1"/>
</dbReference>
<dbReference type="Proteomes" id="UP001379533">
    <property type="component" value="Chromosome"/>
</dbReference>
<dbReference type="Gene3D" id="3.40.630.30">
    <property type="match status" value="1"/>
</dbReference>
<dbReference type="NCBIfam" id="TIGR01681">
    <property type="entry name" value="HAD-SF-IIIC"/>
    <property type="match status" value="1"/>
</dbReference>
<dbReference type="InterPro" id="IPR010033">
    <property type="entry name" value="HAD_SF_ppase_IIIC"/>
</dbReference>
<feature type="compositionally biased region" description="Basic and acidic residues" evidence="1">
    <location>
        <begin position="365"/>
        <end position="374"/>
    </location>
</feature>
<dbReference type="InterPro" id="IPR010037">
    <property type="entry name" value="FkbH_domain"/>
</dbReference>
<dbReference type="Gene3D" id="3.40.50.1000">
    <property type="entry name" value="HAD superfamily/HAD-like"/>
    <property type="match status" value="1"/>
</dbReference>
<gene>
    <name evidence="2" type="ORF">LZC95_05070</name>
</gene>
<sequence>MTQATGKDVKCVVWDLDGTLWDGVLTESGTVALKPEIPTILRTLDERGILLSIASKNNFEDAAAKLREEGLWDYFLYPEIHWGAKSESIARIRQNLNIGADSILFIDDDPFERDEVATTHTEVQCAAAETYGELVADRRLIPRFITSDSARRRQMYVEDDQRKRAEETFTGPNEAFLESLGMRFAISRAGEHDLERAVELTVRTNQLNATGKTYSYEELDAFRRSDRHALYMCELTDVYGSYGKIGLALVEKNETTWHLRLLLMSCRVMSRGVGTVLLGFIMREAARAGVRLLADFVPTDRNRAMLVAFKFNGFRDTDTRDGSAPSDTLKILEADLSRAPPFPDYLVVTTPSQIEEEAARTPVKSRQDRQVNQP</sequence>
<dbReference type="SUPFAM" id="SSF56784">
    <property type="entry name" value="HAD-like"/>
    <property type="match status" value="1"/>
</dbReference>
<dbReference type="RefSeq" id="WP_394846821.1">
    <property type="nucleotide sequence ID" value="NZ_CP089982.1"/>
</dbReference>
<name>A0ABZ2KC66_9BACT</name>
<evidence type="ECO:0000313" key="2">
    <source>
        <dbReference type="EMBL" id="WXA96206.1"/>
    </source>
</evidence>
<accession>A0ABZ2KC66</accession>
<dbReference type="InterPro" id="IPR023214">
    <property type="entry name" value="HAD_sf"/>
</dbReference>
<organism evidence="2 3">
    <name type="scientific">Pendulispora brunnea</name>
    <dbReference type="NCBI Taxonomy" id="2905690"/>
    <lineage>
        <taxon>Bacteria</taxon>
        <taxon>Pseudomonadati</taxon>
        <taxon>Myxococcota</taxon>
        <taxon>Myxococcia</taxon>
        <taxon>Myxococcales</taxon>
        <taxon>Sorangiineae</taxon>
        <taxon>Pendulisporaceae</taxon>
        <taxon>Pendulispora</taxon>
    </lineage>
</organism>
<dbReference type="SUPFAM" id="SSF55729">
    <property type="entry name" value="Acyl-CoA N-acyltransferases (Nat)"/>
    <property type="match status" value="1"/>
</dbReference>
<protein>
    <submittedName>
        <fullName evidence="2">HAD-IIIC family phosphatase</fullName>
    </submittedName>
</protein>
<dbReference type="NCBIfam" id="TIGR01686">
    <property type="entry name" value="FkbH"/>
    <property type="match status" value="1"/>
</dbReference>
<evidence type="ECO:0000313" key="3">
    <source>
        <dbReference type="Proteomes" id="UP001379533"/>
    </source>
</evidence>
<proteinExistence type="predicted"/>
<feature type="region of interest" description="Disordered" evidence="1">
    <location>
        <begin position="355"/>
        <end position="374"/>
    </location>
</feature>
<dbReference type="EMBL" id="CP089982">
    <property type="protein sequence ID" value="WXA96206.1"/>
    <property type="molecule type" value="Genomic_DNA"/>
</dbReference>
<dbReference type="InterPro" id="IPR036412">
    <property type="entry name" value="HAD-like_sf"/>
</dbReference>